<feature type="domain" description="WDHD1/CFT4 helical bundle" evidence="7">
    <location>
        <begin position="775"/>
        <end position="876"/>
    </location>
</feature>
<dbReference type="GO" id="GO:0000278">
    <property type="term" value="P:mitotic cell cycle"/>
    <property type="evidence" value="ECO:0007669"/>
    <property type="project" value="TreeGrafter"/>
</dbReference>
<dbReference type="STRING" id="1230905.A0A1G4KEM2"/>
<name>A0A1G4KEM2_9SACH</name>
<dbReference type="PANTHER" id="PTHR19932:SF10">
    <property type="entry name" value="WD REPEAT AND HMG-BOX DNA-BINDING PROTEIN 1"/>
    <property type="match status" value="1"/>
</dbReference>
<protein>
    <submittedName>
        <fullName evidence="8">LAMI_0H04566g1_1</fullName>
    </submittedName>
</protein>
<dbReference type="GO" id="GO:0003682">
    <property type="term" value="F:chromatin binding"/>
    <property type="evidence" value="ECO:0007669"/>
    <property type="project" value="TreeGrafter"/>
</dbReference>
<accession>A0A1G4KEM2</accession>
<dbReference type="InterPro" id="IPR036322">
    <property type="entry name" value="WD40_repeat_dom_sf"/>
</dbReference>
<dbReference type="GO" id="GO:0006261">
    <property type="term" value="P:DNA-templated DNA replication"/>
    <property type="evidence" value="ECO:0007669"/>
    <property type="project" value="TreeGrafter"/>
</dbReference>
<sequence length="882" mass="98051">MALVVEKSVFSSGGKTSVQLSPDGNHLFAVNKHGLTKILPLNAPDEEPEVLEICSNPTSLSPLSPTSCIVTSLKGDVHMYGLQEGDYKLLHRSTLPERDCALAHNGKMAVIAGDDLEIAVLDLSQDAKRGKMQTEDQVSNVTYNGVMSILALSFVNGDVQFLSMASAEPHHIHKLEKYLAPRFFNDDFDSQANGDSAQTNDEYEDPEYCDDNRISTKVEWHPRGQHLAMPCNDKSVKIFNIGEYSLMRSLTSPVASKSLFTDLKYSPQSGEFLAAIDLNNHLVVWRVETGDVAFSKDLGYKTTNLCWRLQPDDHLDIILGTWAGDIVTIKNVAKKSPQVIDQLGGLFVSSDEEESGFEATKALNGKAENNDNEEGSRNSQNLFTDEEDVAAKGTRFHYDDDNFIDDDDGAGYVNPKKRKKDHALPTLVPTTVSTRNTKFRYRPFSPGATPFGTSDRRYLTMNTIGYAWCVRGEEGYASSHNTITISFFDLSRFKEYHFEDLTGYDVCSLTENGALFAQSKLGILHYRQHNQFTANWTKKIPLQESERITAIAATAEKMIVGTSFGYLRTFNSYGVALGIEKMSPVVAVAAQGYRIFCVHFSPYHGLSYSLFEQHPDTGDHFFAKESSLPLTLPSEIDNGDEFGETFPNFSPLGLKSVFFSTYGDPCVFGADDVLLVLSKWRNTVQTKWIPLMDSSFEVWRRSGGKNVDDVRVWPLGLTHHILSHILVKGRNAWPDFPLPLPSEMEVRIPVIVKEKEAASQPDNAEDVNLPSDVVAEEEFLRSRILGELLADTLEHDGQLYGDEDRVLNALAGAYDKSLLRLFASACSSQDVGKASSLAKELKQDKALTAAIKIAERAELMTLVDKVRAMQEARFEEQLNSRG</sequence>
<dbReference type="Gene3D" id="2.130.10.10">
    <property type="entry name" value="YVTN repeat-like/Quinoprotein amine dehydrogenase"/>
    <property type="match status" value="1"/>
</dbReference>
<dbReference type="Pfam" id="PF12341">
    <property type="entry name" value="Mcl1_mid"/>
    <property type="match status" value="1"/>
</dbReference>
<dbReference type="PANTHER" id="PTHR19932">
    <property type="entry name" value="WD REPEAT AND HMG-BOX DNA BINDING PROTEIN"/>
    <property type="match status" value="1"/>
</dbReference>
<dbReference type="AlphaFoldDB" id="A0A1G4KEM2"/>
<evidence type="ECO:0000256" key="4">
    <source>
        <dbReference type="ARBA" id="ARBA00023242"/>
    </source>
</evidence>
<evidence type="ECO:0000256" key="5">
    <source>
        <dbReference type="SAM" id="MobiDB-lite"/>
    </source>
</evidence>
<feature type="region of interest" description="Disordered" evidence="5">
    <location>
        <begin position="364"/>
        <end position="384"/>
    </location>
</feature>
<dbReference type="Pfam" id="PF20946">
    <property type="entry name" value="Ctf4_C"/>
    <property type="match status" value="1"/>
</dbReference>
<dbReference type="InterPro" id="IPR022100">
    <property type="entry name" value="WDHD1/CFT4_beta-prop_2nd"/>
</dbReference>
<evidence type="ECO:0000256" key="1">
    <source>
        <dbReference type="ARBA" id="ARBA00004123"/>
    </source>
</evidence>
<evidence type="ECO:0000259" key="6">
    <source>
        <dbReference type="Pfam" id="PF12341"/>
    </source>
</evidence>
<reference evidence="9" key="1">
    <citation type="submission" date="2016-03" db="EMBL/GenBank/DDBJ databases">
        <authorList>
            <person name="Devillers H."/>
        </authorList>
    </citation>
    <scope>NUCLEOTIDE SEQUENCE [LARGE SCALE GENOMIC DNA]</scope>
</reference>
<dbReference type="GO" id="GO:0006281">
    <property type="term" value="P:DNA repair"/>
    <property type="evidence" value="ECO:0007669"/>
    <property type="project" value="TreeGrafter"/>
</dbReference>
<evidence type="ECO:0000313" key="9">
    <source>
        <dbReference type="Proteomes" id="UP000191024"/>
    </source>
</evidence>
<keyword evidence="4" id="KW-0539">Nucleus</keyword>
<keyword evidence="9" id="KW-1185">Reference proteome</keyword>
<dbReference type="OrthoDB" id="427368at2759"/>
<comment type="subcellular location">
    <subcellularLocation>
        <location evidence="1">Nucleus</location>
    </subcellularLocation>
</comment>
<evidence type="ECO:0000313" key="8">
    <source>
        <dbReference type="EMBL" id="SCV02986.1"/>
    </source>
</evidence>
<dbReference type="SUPFAM" id="SSF82171">
    <property type="entry name" value="DPP6 N-terminal domain-like"/>
    <property type="match status" value="1"/>
</dbReference>
<dbReference type="SUPFAM" id="SSF50978">
    <property type="entry name" value="WD40 repeat-like"/>
    <property type="match status" value="1"/>
</dbReference>
<dbReference type="EMBL" id="LT598468">
    <property type="protein sequence ID" value="SCV02986.1"/>
    <property type="molecule type" value="Genomic_DNA"/>
</dbReference>
<feature type="domain" description="WDHD1/CFT4 second beta-propeller" evidence="6">
    <location>
        <begin position="442"/>
        <end position="750"/>
    </location>
</feature>
<evidence type="ECO:0000256" key="3">
    <source>
        <dbReference type="ARBA" id="ARBA00022737"/>
    </source>
</evidence>
<dbReference type="Proteomes" id="UP000191024">
    <property type="component" value="Chromosome H"/>
</dbReference>
<evidence type="ECO:0000259" key="7">
    <source>
        <dbReference type="Pfam" id="PF20946"/>
    </source>
</evidence>
<gene>
    <name evidence="8" type="ORF">LAMI_0H04566G</name>
</gene>
<dbReference type="GO" id="GO:0043596">
    <property type="term" value="C:nuclear replication fork"/>
    <property type="evidence" value="ECO:0007669"/>
    <property type="project" value="TreeGrafter"/>
</dbReference>
<organism evidence="8 9">
    <name type="scientific">Lachancea mirantina</name>
    <dbReference type="NCBI Taxonomy" id="1230905"/>
    <lineage>
        <taxon>Eukaryota</taxon>
        <taxon>Fungi</taxon>
        <taxon>Dikarya</taxon>
        <taxon>Ascomycota</taxon>
        <taxon>Saccharomycotina</taxon>
        <taxon>Saccharomycetes</taxon>
        <taxon>Saccharomycetales</taxon>
        <taxon>Saccharomycetaceae</taxon>
        <taxon>Lachancea</taxon>
    </lineage>
</organism>
<dbReference type="InterPro" id="IPR015943">
    <property type="entry name" value="WD40/YVTN_repeat-like_dom_sf"/>
</dbReference>
<evidence type="ECO:0000256" key="2">
    <source>
        <dbReference type="ARBA" id="ARBA00022574"/>
    </source>
</evidence>
<keyword evidence="3" id="KW-0677">Repeat</keyword>
<keyword evidence="2" id="KW-0853">WD repeat</keyword>
<proteinExistence type="predicted"/>
<dbReference type="InterPro" id="IPR048591">
    <property type="entry name" value="WDHD1/CFT4_hel"/>
</dbReference>